<feature type="domain" description="MmgE/PrpD C-terminal" evidence="3">
    <location>
        <begin position="278"/>
        <end position="432"/>
    </location>
</feature>
<proteinExistence type="inferred from homology"/>
<dbReference type="EMBL" id="PYAL01000002">
    <property type="protein sequence ID" value="RXN91285.1"/>
    <property type="molecule type" value="Genomic_DNA"/>
</dbReference>
<dbReference type="InterPro" id="IPR045336">
    <property type="entry name" value="MmgE_PrpD_N"/>
</dbReference>
<reference evidence="4 5" key="1">
    <citation type="journal article" date="2017" name="Int. J. Syst. Evol. Microbiol.">
        <title>Achromobacter aloeverae sp. nov., isolated from the root of Aloe vera (L.) Burm.f.</title>
        <authorList>
            <person name="Kuncharoen N."/>
            <person name="Muramatsu Y."/>
            <person name="Shibata C."/>
            <person name="Kamakura Y."/>
            <person name="Nakagawa Y."/>
            <person name="Tanasupawat S."/>
        </authorList>
    </citation>
    <scope>NUCLEOTIDE SEQUENCE [LARGE SCALE GENOMIC DNA]</scope>
    <source>
        <strain evidence="4 5">AVA-1</strain>
    </source>
</reference>
<dbReference type="Pfam" id="PF03972">
    <property type="entry name" value="MmgE_PrpD_N"/>
    <property type="match status" value="1"/>
</dbReference>
<dbReference type="PANTHER" id="PTHR16943">
    <property type="entry name" value="2-METHYLCITRATE DEHYDRATASE-RELATED"/>
    <property type="match status" value="1"/>
</dbReference>
<organism evidence="4 5">
    <name type="scientific">Achromobacter aloeverae</name>
    <dbReference type="NCBI Taxonomy" id="1750518"/>
    <lineage>
        <taxon>Bacteria</taxon>
        <taxon>Pseudomonadati</taxon>
        <taxon>Pseudomonadota</taxon>
        <taxon>Betaproteobacteria</taxon>
        <taxon>Burkholderiales</taxon>
        <taxon>Alcaligenaceae</taxon>
        <taxon>Achromobacter</taxon>
    </lineage>
</organism>
<gene>
    <name evidence="4" type="ORF">C7R54_08930</name>
</gene>
<protein>
    <submittedName>
        <fullName evidence="4">2-methylcitrate dehydratase</fullName>
    </submittedName>
</protein>
<dbReference type="OrthoDB" id="9797528at2"/>
<comment type="caution">
    <text evidence="4">The sequence shown here is derived from an EMBL/GenBank/DDBJ whole genome shotgun (WGS) entry which is preliminary data.</text>
</comment>
<dbReference type="InterPro" id="IPR042188">
    <property type="entry name" value="MmgE/PrpD_sf_2"/>
</dbReference>
<evidence type="ECO:0000256" key="1">
    <source>
        <dbReference type="ARBA" id="ARBA00006174"/>
    </source>
</evidence>
<sequence length="463" mass="49040">MSDKHPVPEVSVSQRLAQVIVNARPESSPESSRDARATGRRMLLDIAGIAVAARAQPYVRAALDALDQDGPCTVFGHARRLGAEGAAFVNGTAAHGEDFDDTYEGGPVHAGVVIVPALLAAAERHGLGGQDFLRGLAVGAEVMCRLCAVAPTKVHKAGFHPTAVFGVFGAVAGIGAALRLSAQQLTDAFGIAGSLASGIIEYLADGSWTKRLHPGWAAQSGYRAVRLAMGGFKGPRTVFEGSHGVFHGFANTLEGDFTAMLDGFGEKWIWPTIAFKPYACGTMCHPYIDCAREFGKLGLDPAAIAAIECEAAEGVLHRLWEPLDLKQAPPNGYAAKFSVPYAIAVAILRGDAGLGEYDDEIVKAPAIVALARKVKYVVDPANPYPKQFTGHVKVTMADGEVHEFRQGYFKGGVDHPLSDDDLTRKFHANCAYGGLAPADSEALLAHIDHVFDSAKVDFAPFAR</sequence>
<feature type="domain" description="MmgE/PrpD N-terminal" evidence="2">
    <location>
        <begin position="14"/>
        <end position="251"/>
    </location>
</feature>
<dbReference type="SUPFAM" id="SSF103378">
    <property type="entry name" value="2-methylcitrate dehydratase PrpD"/>
    <property type="match status" value="1"/>
</dbReference>
<keyword evidence="5" id="KW-1185">Reference proteome</keyword>
<evidence type="ECO:0000259" key="3">
    <source>
        <dbReference type="Pfam" id="PF19305"/>
    </source>
</evidence>
<evidence type="ECO:0000259" key="2">
    <source>
        <dbReference type="Pfam" id="PF03972"/>
    </source>
</evidence>
<dbReference type="Pfam" id="PF19305">
    <property type="entry name" value="MmgE_PrpD_C"/>
    <property type="match status" value="1"/>
</dbReference>
<dbReference type="PANTHER" id="PTHR16943:SF8">
    <property type="entry name" value="2-METHYLCITRATE DEHYDRATASE"/>
    <property type="match status" value="1"/>
</dbReference>
<evidence type="ECO:0000313" key="5">
    <source>
        <dbReference type="Proteomes" id="UP000290849"/>
    </source>
</evidence>
<comment type="similarity">
    <text evidence="1">Belongs to the PrpD family.</text>
</comment>
<accession>A0A4Q1HN94</accession>
<dbReference type="InterPro" id="IPR036148">
    <property type="entry name" value="MmgE/PrpD_sf"/>
</dbReference>
<dbReference type="GO" id="GO:0016829">
    <property type="term" value="F:lyase activity"/>
    <property type="evidence" value="ECO:0007669"/>
    <property type="project" value="InterPro"/>
</dbReference>
<dbReference type="Gene3D" id="1.10.4100.10">
    <property type="entry name" value="2-methylcitrate dehydratase PrpD"/>
    <property type="match status" value="1"/>
</dbReference>
<dbReference type="Proteomes" id="UP000290849">
    <property type="component" value="Unassembled WGS sequence"/>
</dbReference>
<dbReference type="InterPro" id="IPR005656">
    <property type="entry name" value="MmgE_PrpD"/>
</dbReference>
<dbReference type="InterPro" id="IPR042183">
    <property type="entry name" value="MmgE/PrpD_sf_1"/>
</dbReference>
<name>A0A4Q1HN94_9BURK</name>
<evidence type="ECO:0000313" key="4">
    <source>
        <dbReference type="EMBL" id="RXN91285.1"/>
    </source>
</evidence>
<dbReference type="RefSeq" id="WP_129149839.1">
    <property type="nucleotide sequence ID" value="NZ_JBHSDO010000013.1"/>
</dbReference>
<dbReference type="InterPro" id="IPR045337">
    <property type="entry name" value="MmgE_PrpD_C"/>
</dbReference>
<dbReference type="Gene3D" id="3.30.1330.120">
    <property type="entry name" value="2-methylcitrate dehydratase PrpD"/>
    <property type="match status" value="1"/>
</dbReference>
<dbReference type="AlphaFoldDB" id="A0A4Q1HN94"/>